<organism evidence="2 3">
    <name type="scientific">Aegilops tauschii subsp. strangulata</name>
    <name type="common">Goatgrass</name>
    <dbReference type="NCBI Taxonomy" id="200361"/>
    <lineage>
        <taxon>Eukaryota</taxon>
        <taxon>Viridiplantae</taxon>
        <taxon>Streptophyta</taxon>
        <taxon>Embryophyta</taxon>
        <taxon>Tracheophyta</taxon>
        <taxon>Spermatophyta</taxon>
        <taxon>Magnoliopsida</taxon>
        <taxon>Liliopsida</taxon>
        <taxon>Poales</taxon>
        <taxon>Poaceae</taxon>
        <taxon>BOP clade</taxon>
        <taxon>Pooideae</taxon>
        <taxon>Triticodae</taxon>
        <taxon>Triticeae</taxon>
        <taxon>Triticinae</taxon>
        <taxon>Aegilops</taxon>
    </lineage>
</organism>
<dbReference type="AlphaFoldDB" id="A0A453KEG8"/>
<dbReference type="GO" id="GO:0032051">
    <property type="term" value="F:clathrin light chain binding"/>
    <property type="evidence" value="ECO:0007669"/>
    <property type="project" value="TreeGrafter"/>
</dbReference>
<reference evidence="2" key="5">
    <citation type="journal article" date="2021" name="G3 (Bethesda)">
        <title>Aegilops tauschii genome assembly Aet v5.0 features greater sequence contiguity and improved annotation.</title>
        <authorList>
            <person name="Wang L."/>
            <person name="Zhu T."/>
            <person name="Rodriguez J.C."/>
            <person name="Deal K.R."/>
            <person name="Dubcovsky J."/>
            <person name="McGuire P.E."/>
            <person name="Lux T."/>
            <person name="Spannagl M."/>
            <person name="Mayer K.F.X."/>
            <person name="Baldrich P."/>
            <person name="Meyers B.C."/>
            <person name="Huo N."/>
            <person name="Gu Y.Q."/>
            <person name="Zhou H."/>
            <person name="Devos K.M."/>
            <person name="Bennetzen J.L."/>
            <person name="Unver T."/>
            <person name="Budak H."/>
            <person name="Gulick P.J."/>
            <person name="Galiba G."/>
            <person name="Kalapos B."/>
            <person name="Nelson D.R."/>
            <person name="Li P."/>
            <person name="You F.M."/>
            <person name="Luo M.C."/>
            <person name="Dvorak J."/>
        </authorList>
    </citation>
    <scope>NUCLEOTIDE SEQUENCE [LARGE SCALE GENOMIC DNA]</scope>
    <source>
        <strain evidence="2">cv. AL8/78</strain>
    </source>
</reference>
<dbReference type="Gene3D" id="1.25.40.730">
    <property type="match status" value="1"/>
</dbReference>
<dbReference type="PANTHER" id="PTHR10292">
    <property type="entry name" value="CLATHRIN HEAVY CHAIN RELATED"/>
    <property type="match status" value="1"/>
</dbReference>
<dbReference type="GO" id="GO:0009506">
    <property type="term" value="C:plasmodesma"/>
    <property type="evidence" value="ECO:0007669"/>
    <property type="project" value="TreeGrafter"/>
</dbReference>
<feature type="coiled-coil region" evidence="1">
    <location>
        <begin position="43"/>
        <end position="78"/>
    </location>
</feature>
<dbReference type="PANTHER" id="PTHR10292:SF1">
    <property type="entry name" value="CLATHRIN HEAVY CHAIN"/>
    <property type="match status" value="1"/>
</dbReference>
<dbReference type="GO" id="GO:0071439">
    <property type="term" value="C:clathrin complex"/>
    <property type="evidence" value="ECO:0007669"/>
    <property type="project" value="TreeGrafter"/>
</dbReference>
<reference evidence="2" key="4">
    <citation type="submission" date="2019-03" db="UniProtKB">
        <authorList>
            <consortium name="EnsemblPlants"/>
        </authorList>
    </citation>
    <scope>IDENTIFICATION</scope>
</reference>
<evidence type="ECO:0000313" key="2">
    <source>
        <dbReference type="EnsemblPlants" id="AET5Gv20392300.17"/>
    </source>
</evidence>
<evidence type="ECO:0000313" key="3">
    <source>
        <dbReference type="Proteomes" id="UP000015105"/>
    </source>
</evidence>
<keyword evidence="3" id="KW-1185">Reference proteome</keyword>
<protein>
    <submittedName>
        <fullName evidence="2">Uncharacterized protein</fullName>
    </submittedName>
</protein>
<name>A0A453KEG8_AEGTS</name>
<dbReference type="GO" id="GO:0006898">
    <property type="term" value="P:receptor-mediated endocytosis"/>
    <property type="evidence" value="ECO:0007669"/>
    <property type="project" value="TreeGrafter"/>
</dbReference>
<accession>A0A453KEG8</accession>
<dbReference type="GO" id="GO:0009507">
    <property type="term" value="C:chloroplast"/>
    <property type="evidence" value="ECO:0007669"/>
    <property type="project" value="TreeGrafter"/>
</dbReference>
<dbReference type="Gramene" id="AET5Gv20392300.17">
    <property type="protein sequence ID" value="AET5Gv20392300.17"/>
    <property type="gene ID" value="AET5Gv20392300"/>
</dbReference>
<sequence length="101" mass="11874">GKKECFASCLFICYDLIRADVALELAWTNNMLDFAFPYLLQFIREYTNKVDDLVKDRIESQKEEKAKENEEKELVAQQVILKFPPSVWLNDLLLFILKQPS</sequence>
<dbReference type="Proteomes" id="UP000015105">
    <property type="component" value="Chromosome 5D"/>
</dbReference>
<evidence type="ECO:0000256" key="1">
    <source>
        <dbReference type="SAM" id="Coils"/>
    </source>
</evidence>
<dbReference type="EnsemblPlants" id="AET5Gv20392300.17">
    <property type="protein sequence ID" value="AET5Gv20392300.17"/>
    <property type="gene ID" value="AET5Gv20392300"/>
</dbReference>
<reference evidence="2" key="3">
    <citation type="journal article" date="2017" name="Nature">
        <title>Genome sequence of the progenitor of the wheat D genome Aegilops tauschii.</title>
        <authorList>
            <person name="Luo M.C."/>
            <person name="Gu Y.Q."/>
            <person name="Puiu D."/>
            <person name="Wang H."/>
            <person name="Twardziok S.O."/>
            <person name="Deal K.R."/>
            <person name="Huo N."/>
            <person name="Zhu T."/>
            <person name="Wang L."/>
            <person name="Wang Y."/>
            <person name="McGuire P.E."/>
            <person name="Liu S."/>
            <person name="Long H."/>
            <person name="Ramasamy R.K."/>
            <person name="Rodriguez J.C."/>
            <person name="Van S.L."/>
            <person name="Yuan L."/>
            <person name="Wang Z."/>
            <person name="Xia Z."/>
            <person name="Xiao L."/>
            <person name="Anderson O.D."/>
            <person name="Ouyang S."/>
            <person name="Liang Y."/>
            <person name="Zimin A.V."/>
            <person name="Pertea G."/>
            <person name="Qi P."/>
            <person name="Bennetzen J.L."/>
            <person name="Dai X."/>
            <person name="Dawson M.W."/>
            <person name="Muller H.G."/>
            <person name="Kugler K."/>
            <person name="Rivarola-Duarte L."/>
            <person name="Spannagl M."/>
            <person name="Mayer K.F.X."/>
            <person name="Lu F.H."/>
            <person name="Bevan M.W."/>
            <person name="Leroy P."/>
            <person name="Li P."/>
            <person name="You F.M."/>
            <person name="Sun Q."/>
            <person name="Liu Z."/>
            <person name="Lyons E."/>
            <person name="Wicker T."/>
            <person name="Salzberg S.L."/>
            <person name="Devos K.M."/>
            <person name="Dvorak J."/>
        </authorList>
    </citation>
    <scope>NUCLEOTIDE SEQUENCE [LARGE SCALE GENOMIC DNA]</scope>
    <source>
        <strain evidence="2">cv. AL8/78</strain>
    </source>
</reference>
<proteinExistence type="predicted"/>
<reference evidence="3" key="1">
    <citation type="journal article" date="2014" name="Science">
        <title>Ancient hybridizations among the ancestral genomes of bread wheat.</title>
        <authorList>
            <consortium name="International Wheat Genome Sequencing Consortium,"/>
            <person name="Marcussen T."/>
            <person name="Sandve S.R."/>
            <person name="Heier L."/>
            <person name="Spannagl M."/>
            <person name="Pfeifer M."/>
            <person name="Jakobsen K.S."/>
            <person name="Wulff B.B."/>
            <person name="Steuernagel B."/>
            <person name="Mayer K.F."/>
            <person name="Olsen O.A."/>
        </authorList>
    </citation>
    <scope>NUCLEOTIDE SEQUENCE [LARGE SCALE GENOMIC DNA]</scope>
    <source>
        <strain evidence="3">cv. AL8/78</strain>
    </source>
</reference>
<reference evidence="3" key="2">
    <citation type="journal article" date="2017" name="Nat. Plants">
        <title>The Aegilops tauschii genome reveals multiple impacts of transposons.</title>
        <authorList>
            <person name="Zhao G."/>
            <person name="Zou C."/>
            <person name="Li K."/>
            <person name="Wang K."/>
            <person name="Li T."/>
            <person name="Gao L."/>
            <person name="Zhang X."/>
            <person name="Wang H."/>
            <person name="Yang Z."/>
            <person name="Liu X."/>
            <person name="Jiang W."/>
            <person name="Mao L."/>
            <person name="Kong X."/>
            <person name="Jiao Y."/>
            <person name="Jia J."/>
        </authorList>
    </citation>
    <scope>NUCLEOTIDE SEQUENCE [LARGE SCALE GENOMIC DNA]</scope>
    <source>
        <strain evidence="3">cv. AL8/78</strain>
    </source>
</reference>
<keyword evidence="1" id="KW-0175">Coiled coil</keyword>
<dbReference type="GO" id="GO:0005886">
    <property type="term" value="C:plasma membrane"/>
    <property type="evidence" value="ECO:0007669"/>
    <property type="project" value="TreeGrafter"/>
</dbReference>
<dbReference type="GO" id="GO:0005794">
    <property type="term" value="C:Golgi apparatus"/>
    <property type="evidence" value="ECO:0007669"/>
    <property type="project" value="TreeGrafter"/>
</dbReference>